<comment type="caution">
    <text evidence="2">The sequence shown here is derived from an EMBL/GenBank/DDBJ whole genome shotgun (WGS) entry which is preliminary data.</text>
</comment>
<name>A0ABP6L6J8_9ACTN</name>
<dbReference type="Gene3D" id="3.40.430.10">
    <property type="entry name" value="Dihydrofolate Reductase, subunit A"/>
    <property type="match status" value="1"/>
</dbReference>
<gene>
    <name evidence="2" type="ORF">GCM10017559_70290</name>
</gene>
<dbReference type="EMBL" id="BAAAWD010000019">
    <property type="protein sequence ID" value="GAA3032914.1"/>
    <property type="molecule type" value="Genomic_DNA"/>
</dbReference>
<dbReference type="InterPro" id="IPR050765">
    <property type="entry name" value="Riboflavin_Biosynth_HTPR"/>
</dbReference>
<keyword evidence="3" id="KW-1185">Reference proteome</keyword>
<dbReference type="InterPro" id="IPR002734">
    <property type="entry name" value="RibDG_C"/>
</dbReference>
<dbReference type="RefSeq" id="WP_344904226.1">
    <property type="nucleotide sequence ID" value="NZ_BAAAWD010000019.1"/>
</dbReference>
<dbReference type="Pfam" id="PF01872">
    <property type="entry name" value="RibD_C"/>
    <property type="match status" value="1"/>
</dbReference>
<feature type="domain" description="Bacterial bifunctional deaminase-reductase C-terminal" evidence="1">
    <location>
        <begin position="6"/>
        <end position="165"/>
    </location>
</feature>
<dbReference type="PANTHER" id="PTHR38011">
    <property type="entry name" value="DIHYDROFOLATE REDUCTASE FAMILY PROTEIN (AFU_ORTHOLOGUE AFUA_8G06820)"/>
    <property type="match status" value="1"/>
</dbReference>
<protein>
    <submittedName>
        <fullName evidence="2">Dihydrofolate reductase family protein</fullName>
    </submittedName>
</protein>
<sequence length="180" mass="18954">MSRMLYSVTMSLDGFIAGPGGDMSWLTPYLGPDPVVDGLIGEIGALLVGNRTFRGDDPHRGTDKEEKPFGGDWTGPQFILTHHIPDTPVPGVTFVGDLDGGVAAAKAAAGGKYVNILGADVARQCLAAGVLDEILVFVAPVMLGDGVRLFDHPGGTHVRLEHVDVARSPHATSVWFRVIG</sequence>
<reference evidence="3" key="1">
    <citation type="journal article" date="2019" name="Int. J. Syst. Evol. Microbiol.">
        <title>The Global Catalogue of Microorganisms (GCM) 10K type strain sequencing project: providing services to taxonomists for standard genome sequencing and annotation.</title>
        <authorList>
            <consortium name="The Broad Institute Genomics Platform"/>
            <consortium name="The Broad Institute Genome Sequencing Center for Infectious Disease"/>
            <person name="Wu L."/>
            <person name="Ma J."/>
        </authorList>
    </citation>
    <scope>NUCLEOTIDE SEQUENCE [LARGE SCALE GENOMIC DNA]</scope>
    <source>
        <strain evidence="3">JCM 3106</strain>
    </source>
</reference>
<dbReference type="InterPro" id="IPR024072">
    <property type="entry name" value="DHFR-like_dom_sf"/>
</dbReference>
<organism evidence="2 3">
    <name type="scientific">Streptosporangium longisporum</name>
    <dbReference type="NCBI Taxonomy" id="46187"/>
    <lineage>
        <taxon>Bacteria</taxon>
        <taxon>Bacillati</taxon>
        <taxon>Actinomycetota</taxon>
        <taxon>Actinomycetes</taxon>
        <taxon>Streptosporangiales</taxon>
        <taxon>Streptosporangiaceae</taxon>
        <taxon>Streptosporangium</taxon>
    </lineage>
</organism>
<dbReference type="Proteomes" id="UP001499930">
    <property type="component" value="Unassembled WGS sequence"/>
</dbReference>
<evidence type="ECO:0000259" key="1">
    <source>
        <dbReference type="Pfam" id="PF01872"/>
    </source>
</evidence>
<evidence type="ECO:0000313" key="3">
    <source>
        <dbReference type="Proteomes" id="UP001499930"/>
    </source>
</evidence>
<dbReference type="PANTHER" id="PTHR38011:SF12">
    <property type="entry name" value="BIFUNCTIONAL DEAMINASE-REDUCTASE DOMAIN PROTEIN"/>
    <property type="match status" value="1"/>
</dbReference>
<dbReference type="SUPFAM" id="SSF53597">
    <property type="entry name" value="Dihydrofolate reductase-like"/>
    <property type="match status" value="1"/>
</dbReference>
<accession>A0ABP6L6J8</accession>
<proteinExistence type="predicted"/>
<evidence type="ECO:0000313" key="2">
    <source>
        <dbReference type="EMBL" id="GAA3032914.1"/>
    </source>
</evidence>